<keyword evidence="5 12" id="KW-0732">Signal</keyword>
<dbReference type="InterPro" id="IPR039426">
    <property type="entry name" value="TonB-dep_rcpt-like"/>
</dbReference>
<dbReference type="PANTHER" id="PTHR30069:SF29">
    <property type="entry name" value="HEMOGLOBIN AND HEMOGLOBIN-HAPTOGLOBIN-BINDING PROTEIN 1-RELATED"/>
    <property type="match status" value="1"/>
</dbReference>
<dbReference type="AlphaFoldDB" id="Q1CVX9"/>
<dbReference type="eggNOG" id="COG4206">
    <property type="taxonomic scope" value="Bacteria"/>
</dbReference>
<feature type="chain" id="PRO_5004187967" evidence="12">
    <location>
        <begin position="32"/>
        <end position="803"/>
    </location>
</feature>
<protein>
    <submittedName>
        <fullName evidence="15">TonB-dependent receptor</fullName>
    </submittedName>
</protein>
<evidence type="ECO:0000256" key="1">
    <source>
        <dbReference type="ARBA" id="ARBA00004571"/>
    </source>
</evidence>
<evidence type="ECO:0000256" key="2">
    <source>
        <dbReference type="ARBA" id="ARBA00022448"/>
    </source>
</evidence>
<evidence type="ECO:0000256" key="11">
    <source>
        <dbReference type="SAM" id="MobiDB-lite"/>
    </source>
</evidence>
<evidence type="ECO:0000256" key="12">
    <source>
        <dbReference type="SAM" id="SignalP"/>
    </source>
</evidence>
<reference evidence="15 16" key="1">
    <citation type="journal article" date="2006" name="Proc. Natl. Acad. Sci. U.S.A.">
        <title>Evolution of sensory complexity recorded in a myxobacterial genome.</title>
        <authorList>
            <person name="Goldman B.S."/>
            <person name="Nierman W.C."/>
            <person name="Kaiser D."/>
            <person name="Slater S.C."/>
            <person name="Durkin A.S."/>
            <person name="Eisen J.A."/>
            <person name="Ronning C.M."/>
            <person name="Barbazuk W.B."/>
            <person name="Blanchard M."/>
            <person name="Field C."/>
            <person name="Halling C."/>
            <person name="Hinkle G."/>
            <person name="Iartchuk O."/>
            <person name="Kim H.S."/>
            <person name="Mackenzie C."/>
            <person name="Madupu R."/>
            <person name="Miller N."/>
            <person name="Shvartsbeyn A."/>
            <person name="Sullivan S.A."/>
            <person name="Vaudin M."/>
            <person name="Wiegand R."/>
            <person name="Kaplan H.B."/>
        </authorList>
    </citation>
    <scope>NUCLEOTIDE SEQUENCE [LARGE SCALE GENOMIC DNA]</scope>
    <source>
        <strain evidence="16">DK1622</strain>
    </source>
</reference>
<dbReference type="InterPro" id="IPR012910">
    <property type="entry name" value="Plug_dom"/>
</dbReference>
<comment type="subcellular location">
    <subcellularLocation>
        <location evidence="1">Cell outer membrane</location>
        <topology evidence="1">Multi-pass membrane protein</topology>
    </subcellularLocation>
</comment>
<organism evidence="15 16">
    <name type="scientific">Myxococcus xanthus (strain DK1622)</name>
    <dbReference type="NCBI Taxonomy" id="246197"/>
    <lineage>
        <taxon>Bacteria</taxon>
        <taxon>Pseudomonadati</taxon>
        <taxon>Myxococcota</taxon>
        <taxon>Myxococcia</taxon>
        <taxon>Myxococcales</taxon>
        <taxon>Cystobacterineae</taxon>
        <taxon>Myxococcaceae</taxon>
        <taxon>Myxococcus</taxon>
    </lineage>
</organism>
<dbReference type="Pfam" id="PF07715">
    <property type="entry name" value="Plug"/>
    <property type="match status" value="1"/>
</dbReference>
<sequence>MSKTPQHGACAAVCPYVPVLLVAAMSSCVLALSPSNRPPDAAREPSPASEHAAAGTGTSAHDDVPPFVNTERQAPPAASAITSVNSPAEADASPANEPGQLPKEASPPHPITQTADVPSSEETSSHPLPSEQEASLTSASDFEAKEPPSKSTVVRGARPAQSASEVTLGRDILDAAPRRNAVDLLRAVPGLVASQHSGEGKAQQLFLRGFDALHGQDVELDVGGLPVNEVSHIHALGYADINFVIPEVVQTLEVTEGSYRAAQGDFAVAGTVRMNLGVAEPGVHLLGTLGQYGQRRLVATVRPGDDAGTFAAVELGEGRGFGAQRGYGRASLLAQANATLGDGLTVRALAGSYVTRFDSPGVVREDDLLSGRSDFFSAALGRQGGSVSRHQLLLGVDLPRTGNGRTKLEVFGILSDLRLRNNFTGFRVDERGDGLEQTNNATTLGARAEHRRSVTAFGRPVALELGLGARRDSVEQTQRRYRESDGTFFSDEIDAAFTQTDVWGWAEARMPLGRWSFRLGGRADALGVEVFDALAFRDPRYYDGQGYSRSAFGVHLGAKAGVEYALGDDADAWRLFASYGDGFRSPQARSLSEGERAPFVSIRGAELGSRKDGEHWALQLSLFGSQVDNDFFFDHTVGTTVYTGQTLRSGVSAALQARPLQGLVTSVSATFAHAYVRASDTLLPYFAPFVARADVGWDGPLTWTGFGGSTLSLGTGLTFIGPRPLPFSERSATVFLADAHVAIRRGELGLRLEVSNLLDARWRDGEFVYGSRFDPAAAASLVPARHFTAGSPRMASLSLEVHL</sequence>
<feature type="signal peptide" evidence="12">
    <location>
        <begin position="1"/>
        <end position="31"/>
    </location>
</feature>
<evidence type="ECO:0000313" key="16">
    <source>
        <dbReference type="Proteomes" id="UP000002402"/>
    </source>
</evidence>
<evidence type="ECO:0000256" key="3">
    <source>
        <dbReference type="ARBA" id="ARBA00022452"/>
    </source>
</evidence>
<dbReference type="OrthoDB" id="99480at2"/>
<dbReference type="Pfam" id="PF00593">
    <property type="entry name" value="TonB_dep_Rec_b-barrel"/>
    <property type="match status" value="1"/>
</dbReference>
<dbReference type="GeneID" id="41364494"/>
<gene>
    <name evidence="15" type="ordered locus">MXAN_7331</name>
</gene>
<dbReference type="GO" id="GO:0044718">
    <property type="term" value="P:siderophore transmembrane transport"/>
    <property type="evidence" value="ECO:0007669"/>
    <property type="project" value="TreeGrafter"/>
</dbReference>
<keyword evidence="16" id="KW-1185">Reference proteome</keyword>
<feature type="region of interest" description="Disordered" evidence="11">
    <location>
        <begin position="35"/>
        <end position="165"/>
    </location>
</feature>
<dbReference type="EMBL" id="CP000113">
    <property type="protein sequence ID" value="ABF87938.1"/>
    <property type="molecule type" value="Genomic_DNA"/>
</dbReference>
<evidence type="ECO:0000256" key="9">
    <source>
        <dbReference type="ARBA" id="ARBA00023237"/>
    </source>
</evidence>
<dbReference type="InterPro" id="IPR036942">
    <property type="entry name" value="Beta-barrel_TonB_sf"/>
</dbReference>
<dbReference type="RefSeq" id="WP_011557250.1">
    <property type="nucleotide sequence ID" value="NC_008095.1"/>
</dbReference>
<keyword evidence="9" id="KW-0998">Cell outer membrane</keyword>
<dbReference type="GO" id="GO:0009279">
    <property type="term" value="C:cell outer membrane"/>
    <property type="evidence" value="ECO:0007669"/>
    <property type="project" value="UniProtKB-SubCell"/>
</dbReference>
<feature type="domain" description="TonB-dependent receptor-like beta-barrel" evidence="13">
    <location>
        <begin position="369"/>
        <end position="757"/>
    </location>
</feature>
<dbReference type="Gene3D" id="2.170.130.10">
    <property type="entry name" value="TonB-dependent receptor, plug domain"/>
    <property type="match status" value="1"/>
</dbReference>
<evidence type="ECO:0000256" key="5">
    <source>
        <dbReference type="ARBA" id="ARBA00022729"/>
    </source>
</evidence>
<keyword evidence="7 10" id="KW-0472">Membrane</keyword>
<accession>Q1CVX9</accession>
<dbReference type="InterPro" id="IPR037066">
    <property type="entry name" value="Plug_dom_sf"/>
</dbReference>
<dbReference type="SUPFAM" id="SSF56935">
    <property type="entry name" value="Porins"/>
    <property type="match status" value="1"/>
</dbReference>
<dbReference type="HOGENOM" id="CLU_016085_0_0_7"/>
<keyword evidence="8 15" id="KW-0675">Receptor</keyword>
<comment type="similarity">
    <text evidence="10">Belongs to the TonB-dependent receptor family.</text>
</comment>
<evidence type="ECO:0000259" key="13">
    <source>
        <dbReference type="Pfam" id="PF00593"/>
    </source>
</evidence>
<dbReference type="PANTHER" id="PTHR30069">
    <property type="entry name" value="TONB-DEPENDENT OUTER MEMBRANE RECEPTOR"/>
    <property type="match status" value="1"/>
</dbReference>
<keyword evidence="3" id="KW-1134">Transmembrane beta strand</keyword>
<name>Q1CVX9_MYXXD</name>
<dbReference type="Proteomes" id="UP000002402">
    <property type="component" value="Chromosome"/>
</dbReference>
<feature type="domain" description="TonB-dependent receptor plug" evidence="14">
    <location>
        <begin position="165"/>
        <end position="271"/>
    </location>
</feature>
<dbReference type="GO" id="GO:0015344">
    <property type="term" value="F:siderophore uptake transmembrane transporter activity"/>
    <property type="evidence" value="ECO:0007669"/>
    <property type="project" value="TreeGrafter"/>
</dbReference>
<keyword evidence="2" id="KW-0813">Transport</keyword>
<dbReference type="KEGG" id="mxa:MXAN_7331"/>
<evidence type="ECO:0000313" key="15">
    <source>
        <dbReference type="EMBL" id="ABF87938.1"/>
    </source>
</evidence>
<dbReference type="EnsemblBacteria" id="ABF87938">
    <property type="protein sequence ID" value="ABF87938"/>
    <property type="gene ID" value="MXAN_7331"/>
</dbReference>
<evidence type="ECO:0000256" key="8">
    <source>
        <dbReference type="ARBA" id="ARBA00023170"/>
    </source>
</evidence>
<feature type="compositionally biased region" description="Polar residues" evidence="11">
    <location>
        <begin position="111"/>
        <end position="140"/>
    </location>
</feature>
<dbReference type="PROSITE" id="PS51257">
    <property type="entry name" value="PROKAR_LIPOPROTEIN"/>
    <property type="match status" value="1"/>
</dbReference>
<evidence type="ECO:0000256" key="4">
    <source>
        <dbReference type="ARBA" id="ARBA00022692"/>
    </source>
</evidence>
<proteinExistence type="inferred from homology"/>
<evidence type="ECO:0000256" key="7">
    <source>
        <dbReference type="ARBA" id="ARBA00023136"/>
    </source>
</evidence>
<dbReference type="STRING" id="246197.MXAN_7331"/>
<dbReference type="InterPro" id="IPR000531">
    <property type="entry name" value="Beta-barrel_TonB"/>
</dbReference>
<dbReference type="TCDB" id="1.B.14.3.5">
    <property type="family name" value="the outer membrane receptor (omr) family"/>
</dbReference>
<evidence type="ECO:0000259" key="14">
    <source>
        <dbReference type="Pfam" id="PF07715"/>
    </source>
</evidence>
<keyword evidence="4" id="KW-0812">Transmembrane</keyword>
<keyword evidence="6 10" id="KW-0798">TonB box</keyword>
<evidence type="ECO:0000256" key="6">
    <source>
        <dbReference type="ARBA" id="ARBA00023077"/>
    </source>
</evidence>
<dbReference type="Gene3D" id="2.40.170.20">
    <property type="entry name" value="TonB-dependent receptor, beta-barrel domain"/>
    <property type="match status" value="1"/>
</dbReference>
<dbReference type="eggNOG" id="COG3266">
    <property type="taxonomic scope" value="Bacteria"/>
</dbReference>
<evidence type="ECO:0000256" key="10">
    <source>
        <dbReference type="RuleBase" id="RU003357"/>
    </source>
</evidence>